<keyword evidence="2" id="KW-1185">Reference proteome</keyword>
<evidence type="ECO:0000313" key="1">
    <source>
        <dbReference type="EMBL" id="MED6115966.1"/>
    </source>
</evidence>
<evidence type="ECO:0000313" key="2">
    <source>
        <dbReference type="Proteomes" id="UP001341840"/>
    </source>
</evidence>
<reference evidence="1 2" key="1">
    <citation type="journal article" date="2023" name="Plants (Basel)">
        <title>Bridging the Gap: Combining Genomics and Transcriptomics Approaches to Understand Stylosanthes scabra, an Orphan Legume from the Brazilian Caatinga.</title>
        <authorList>
            <person name="Ferreira-Neto J.R.C."/>
            <person name="da Silva M.D."/>
            <person name="Binneck E."/>
            <person name="de Melo N.F."/>
            <person name="da Silva R.H."/>
            <person name="de Melo A.L.T.M."/>
            <person name="Pandolfi V."/>
            <person name="Bustamante F.O."/>
            <person name="Brasileiro-Vidal A.C."/>
            <person name="Benko-Iseppon A.M."/>
        </authorList>
    </citation>
    <scope>NUCLEOTIDE SEQUENCE [LARGE SCALE GENOMIC DNA]</scope>
    <source>
        <tissue evidence="1">Leaves</tissue>
    </source>
</reference>
<feature type="non-terminal residue" evidence="1">
    <location>
        <position position="1"/>
    </location>
</feature>
<name>A0ABU6QV56_9FABA</name>
<comment type="caution">
    <text evidence="1">The sequence shown here is derived from an EMBL/GenBank/DDBJ whole genome shotgun (WGS) entry which is preliminary data.</text>
</comment>
<protein>
    <submittedName>
        <fullName evidence="1">Uncharacterized protein</fullName>
    </submittedName>
</protein>
<dbReference type="EMBL" id="JASCZI010002210">
    <property type="protein sequence ID" value="MED6115966.1"/>
    <property type="molecule type" value="Genomic_DNA"/>
</dbReference>
<dbReference type="Proteomes" id="UP001341840">
    <property type="component" value="Unassembled WGS sequence"/>
</dbReference>
<sequence length="67" mass="7878">QCLDIVETKRLALRLATCRNDPWHQISPRLTLRSTNEFSPVDPILALFHLTEYHSFVDLMLPFQLKQ</sequence>
<organism evidence="1 2">
    <name type="scientific">Stylosanthes scabra</name>
    <dbReference type="NCBI Taxonomy" id="79078"/>
    <lineage>
        <taxon>Eukaryota</taxon>
        <taxon>Viridiplantae</taxon>
        <taxon>Streptophyta</taxon>
        <taxon>Embryophyta</taxon>
        <taxon>Tracheophyta</taxon>
        <taxon>Spermatophyta</taxon>
        <taxon>Magnoliopsida</taxon>
        <taxon>eudicotyledons</taxon>
        <taxon>Gunneridae</taxon>
        <taxon>Pentapetalae</taxon>
        <taxon>rosids</taxon>
        <taxon>fabids</taxon>
        <taxon>Fabales</taxon>
        <taxon>Fabaceae</taxon>
        <taxon>Papilionoideae</taxon>
        <taxon>50 kb inversion clade</taxon>
        <taxon>dalbergioids sensu lato</taxon>
        <taxon>Dalbergieae</taxon>
        <taxon>Pterocarpus clade</taxon>
        <taxon>Stylosanthes</taxon>
    </lineage>
</organism>
<proteinExistence type="predicted"/>
<accession>A0ABU6QV56</accession>
<gene>
    <name evidence="1" type="ORF">PIB30_095736</name>
</gene>